<sequence length="238" mass="27547">MEAVTSGLNTEIFSAEREWTVEGLPVLTAQVSLPEPVGSENRTTRRIRRYYRAQCRAFLRYCDRWLFPMAARACREALADSRPLPQLQAELSFRVTYNEGGFWSLYTQIREPAADGHILLRRWGDTWDLRRGYPVSLPSFFPHRRGWKRRLLTLAAQEIQRQETAGYARYLDGWRRRLRQQFNPMRFYLTPEGLAFFYPMYAIAPAAEGIPVFTVPYEAVGPYVPVSKAEPSSSAPQT</sequence>
<dbReference type="InterPro" id="IPR021729">
    <property type="entry name" value="DUF3298"/>
</dbReference>
<evidence type="ECO:0000313" key="3">
    <source>
        <dbReference type="Proteomes" id="UP000620327"/>
    </source>
</evidence>
<gene>
    <name evidence="2" type="ORF">H8Z83_01995</name>
</gene>
<keyword evidence="3" id="KW-1185">Reference proteome</keyword>
<comment type="caution">
    <text evidence="2">The sequence shown here is derived from an EMBL/GenBank/DDBJ whole genome shotgun (WGS) entry which is preliminary data.</text>
</comment>
<accession>A0A923MEA0</accession>
<evidence type="ECO:0000313" key="2">
    <source>
        <dbReference type="EMBL" id="MBC5769122.1"/>
    </source>
</evidence>
<dbReference type="AlphaFoldDB" id="A0A923MEA0"/>
<dbReference type="Gene3D" id="3.90.640.20">
    <property type="entry name" value="Heat-shock cognate protein, ATPase"/>
    <property type="match status" value="1"/>
</dbReference>
<feature type="domain" description="DUF3298" evidence="1">
    <location>
        <begin position="147"/>
        <end position="218"/>
    </location>
</feature>
<dbReference type="Pfam" id="PF11738">
    <property type="entry name" value="DUF3298"/>
    <property type="match status" value="1"/>
</dbReference>
<organism evidence="2 3">
    <name type="scientific">Dysosmobacter segnis</name>
    <dbReference type="NCBI Taxonomy" id="2763042"/>
    <lineage>
        <taxon>Bacteria</taxon>
        <taxon>Bacillati</taxon>
        <taxon>Bacillota</taxon>
        <taxon>Clostridia</taxon>
        <taxon>Eubacteriales</taxon>
        <taxon>Oscillospiraceae</taxon>
        <taxon>Dysosmobacter</taxon>
    </lineage>
</organism>
<reference evidence="2" key="1">
    <citation type="submission" date="2020-08" db="EMBL/GenBank/DDBJ databases">
        <title>Genome public.</title>
        <authorList>
            <person name="Liu C."/>
            <person name="Sun Q."/>
        </authorList>
    </citation>
    <scope>NUCLEOTIDE SEQUENCE</scope>
    <source>
        <strain evidence="2">BX15</strain>
    </source>
</reference>
<dbReference type="InterPro" id="IPR037126">
    <property type="entry name" value="PdaC/RsiV-like_sf"/>
</dbReference>
<name>A0A923MEA0_9FIRM</name>
<dbReference type="EMBL" id="JACOQI010000001">
    <property type="protein sequence ID" value="MBC5769122.1"/>
    <property type="molecule type" value="Genomic_DNA"/>
</dbReference>
<dbReference type="RefSeq" id="WP_187013505.1">
    <property type="nucleotide sequence ID" value="NZ_JACOQI010000001.1"/>
</dbReference>
<protein>
    <submittedName>
        <fullName evidence="2">DUF3298 domain-containing protein</fullName>
    </submittedName>
</protein>
<proteinExistence type="predicted"/>
<dbReference type="Proteomes" id="UP000620327">
    <property type="component" value="Unassembled WGS sequence"/>
</dbReference>
<evidence type="ECO:0000259" key="1">
    <source>
        <dbReference type="Pfam" id="PF11738"/>
    </source>
</evidence>